<comment type="caution">
    <text evidence="1">The sequence shown here is derived from an EMBL/GenBank/DDBJ whole genome shotgun (WGS) entry which is preliminary data.</text>
</comment>
<name>A0ABW9JHB3_9SPHI</name>
<proteinExistence type="predicted"/>
<organism evidence="1 2">
    <name type="scientific">Pedobacter helvus</name>
    <dbReference type="NCBI Taxonomy" id="2563444"/>
    <lineage>
        <taxon>Bacteria</taxon>
        <taxon>Pseudomonadati</taxon>
        <taxon>Bacteroidota</taxon>
        <taxon>Sphingobacteriia</taxon>
        <taxon>Sphingobacteriales</taxon>
        <taxon>Sphingobacteriaceae</taxon>
        <taxon>Pedobacter</taxon>
    </lineage>
</organism>
<dbReference type="SUPFAM" id="SSF53448">
    <property type="entry name" value="Nucleotide-diphospho-sugar transferases"/>
    <property type="match status" value="1"/>
</dbReference>
<keyword evidence="2" id="KW-1185">Reference proteome</keyword>
<dbReference type="RefSeq" id="WP_138730640.1">
    <property type="nucleotide sequence ID" value="NZ_SRMP02000014.1"/>
</dbReference>
<dbReference type="GO" id="GO:0016740">
    <property type="term" value="F:transferase activity"/>
    <property type="evidence" value="ECO:0007669"/>
    <property type="project" value="UniProtKB-KW"/>
</dbReference>
<dbReference type="Proteomes" id="UP001517367">
    <property type="component" value="Unassembled WGS sequence"/>
</dbReference>
<dbReference type="EMBL" id="SRMP02000014">
    <property type="protein sequence ID" value="MFN0291789.1"/>
    <property type="molecule type" value="Genomic_DNA"/>
</dbReference>
<protein>
    <submittedName>
        <fullName evidence="1">Nucleotide-diphospho-sugar transferase</fullName>
    </submittedName>
</protein>
<reference evidence="1 2" key="1">
    <citation type="submission" date="2024-12" db="EMBL/GenBank/DDBJ databases">
        <authorList>
            <person name="Hu S."/>
        </authorList>
    </citation>
    <scope>NUCLEOTIDE SEQUENCE [LARGE SCALE GENOMIC DNA]</scope>
    <source>
        <strain evidence="1 2">P-25</strain>
    </source>
</reference>
<sequence>MLHYNKQTPILFLVFNRPDTTALVFDEIKKAQPKRLYIAADGARNAVEEAKCNAVREIVKDITWDCEVKTLFREKNLGCKYAVSSAITWFFDNEPEGIILEDDCLPSQSFFGFCSELLEKYRNDNRIGHIGGSNFQDGIKRGDGTYYFSRLTHVWGWAGWRRVWKDYDVEMKTFKDFKEADLENSPTHSLHKATWYRNLENTYKGQINTWDYQYAYSNLINNYLSIMPNQNLIKNIGFGEDATHTFGDHHFANLQTGSIKEIKYPIFLMPNVEADIYTQNIEHPLPKKKNILSRTWKGIKNSIRRKN</sequence>
<gene>
    <name evidence="1" type="ORF">E5L68_010320</name>
</gene>
<dbReference type="InterPro" id="IPR029044">
    <property type="entry name" value="Nucleotide-diphossugar_trans"/>
</dbReference>
<evidence type="ECO:0000313" key="1">
    <source>
        <dbReference type="EMBL" id="MFN0291789.1"/>
    </source>
</evidence>
<evidence type="ECO:0000313" key="2">
    <source>
        <dbReference type="Proteomes" id="UP001517367"/>
    </source>
</evidence>
<dbReference type="Gene3D" id="3.90.550.10">
    <property type="entry name" value="Spore Coat Polysaccharide Biosynthesis Protein SpsA, Chain A"/>
    <property type="match status" value="1"/>
</dbReference>
<keyword evidence="1" id="KW-0808">Transferase</keyword>
<accession>A0ABW9JHB3</accession>